<dbReference type="GO" id="GO:0009653">
    <property type="term" value="P:anatomical structure morphogenesis"/>
    <property type="evidence" value="ECO:0007669"/>
    <property type="project" value="TreeGrafter"/>
</dbReference>
<dbReference type="CTD" id="565796"/>
<dbReference type="PROSITE" id="PS00658">
    <property type="entry name" value="FORK_HEAD_2"/>
    <property type="match status" value="1"/>
</dbReference>
<dbReference type="Pfam" id="PF00250">
    <property type="entry name" value="Forkhead"/>
    <property type="match status" value="1"/>
</dbReference>
<sequence length="242" mass="27999">MENNSACSNGREQLGLRFTIDYLLYNKGHKTGQEESKESESKTAVPQTTLDDQISGAQNGTVAVQENGVDRADEQEEQTANEKTELPTKTLSQEQKPTESYIALISMAILASKERKLLLSDIYQWIMDQYPYFKSKDKNWRNSVRHNLSLNECFIKAGRSDNGKGHFWAIHPANFHDFSNGDYHRHQARRRNRRVTARLPFTLPTSYQPFSRMKGMPCWCCPHSRPLPCLTTREYWSWTAFQ</sequence>
<reference evidence="7" key="3">
    <citation type="submission" date="2025-09" db="UniProtKB">
        <authorList>
            <consortium name="Ensembl"/>
        </authorList>
    </citation>
    <scope>IDENTIFICATION</scope>
</reference>
<proteinExistence type="predicted"/>
<dbReference type="PANTHER" id="PTHR11829:SF142">
    <property type="entry name" value="FORK-HEAD DOMAIN-CONTAINING PROTEIN"/>
    <property type="match status" value="1"/>
</dbReference>
<dbReference type="Ensembl" id="ENSPNAT00000033449.2">
    <property type="protein sequence ID" value="ENSPNAP00000021799.1"/>
    <property type="gene ID" value="ENSPNAG00000028978.2"/>
</dbReference>
<evidence type="ECO:0000256" key="2">
    <source>
        <dbReference type="ARBA" id="ARBA00023125"/>
    </source>
</evidence>
<dbReference type="FunFam" id="1.10.10.10:FF:000352">
    <property type="entry name" value="Forkhead box Q2"/>
    <property type="match status" value="1"/>
</dbReference>
<evidence type="ECO:0000313" key="8">
    <source>
        <dbReference type="Proteomes" id="UP001501920"/>
    </source>
</evidence>
<reference evidence="7" key="2">
    <citation type="submission" date="2025-08" db="UniProtKB">
        <authorList>
            <consortium name="Ensembl"/>
        </authorList>
    </citation>
    <scope>IDENTIFICATION</scope>
</reference>
<dbReference type="InterPro" id="IPR050211">
    <property type="entry name" value="FOX_domain-containing"/>
</dbReference>
<evidence type="ECO:0000256" key="1">
    <source>
        <dbReference type="ARBA" id="ARBA00004123"/>
    </source>
</evidence>
<dbReference type="OMA" id="DIYHWIM"/>
<accession>A0A3B4DFV5</accession>
<dbReference type="PROSITE" id="PS50039">
    <property type="entry name" value="FORK_HEAD_3"/>
    <property type="match status" value="1"/>
</dbReference>
<feature type="region of interest" description="Disordered" evidence="5">
    <location>
        <begin position="69"/>
        <end position="94"/>
    </location>
</feature>
<evidence type="ECO:0000259" key="6">
    <source>
        <dbReference type="PROSITE" id="PS50039"/>
    </source>
</evidence>
<evidence type="ECO:0000256" key="5">
    <source>
        <dbReference type="SAM" id="MobiDB-lite"/>
    </source>
</evidence>
<dbReference type="InterPro" id="IPR030456">
    <property type="entry name" value="TF_fork_head_CS_2"/>
</dbReference>
<dbReference type="PRINTS" id="PR00053">
    <property type="entry name" value="FORKHEAD"/>
</dbReference>
<dbReference type="GO" id="GO:0030154">
    <property type="term" value="P:cell differentiation"/>
    <property type="evidence" value="ECO:0007669"/>
    <property type="project" value="TreeGrafter"/>
</dbReference>
<dbReference type="PANTHER" id="PTHR11829">
    <property type="entry name" value="FORKHEAD BOX PROTEIN"/>
    <property type="match status" value="1"/>
</dbReference>
<dbReference type="OrthoDB" id="5954824at2759"/>
<dbReference type="GO" id="GO:0005634">
    <property type="term" value="C:nucleus"/>
    <property type="evidence" value="ECO:0007669"/>
    <property type="project" value="UniProtKB-SubCell"/>
</dbReference>
<feature type="domain" description="Fork-head" evidence="6">
    <location>
        <begin position="96"/>
        <end position="194"/>
    </location>
</feature>
<dbReference type="GO" id="GO:0000981">
    <property type="term" value="F:DNA-binding transcription factor activity, RNA polymerase II-specific"/>
    <property type="evidence" value="ECO:0007669"/>
    <property type="project" value="TreeGrafter"/>
</dbReference>
<evidence type="ECO:0000256" key="4">
    <source>
        <dbReference type="PROSITE-ProRule" id="PRU00089"/>
    </source>
</evidence>
<keyword evidence="8" id="KW-1185">Reference proteome</keyword>
<dbReference type="GeneID" id="108438770"/>
<comment type="subcellular location">
    <subcellularLocation>
        <location evidence="1 4">Nucleus</location>
    </subcellularLocation>
</comment>
<dbReference type="GeneTree" id="ENSGT00940000166634"/>
<evidence type="ECO:0000256" key="3">
    <source>
        <dbReference type="ARBA" id="ARBA00023242"/>
    </source>
</evidence>
<reference evidence="7 8" key="1">
    <citation type="submission" date="2020-10" db="EMBL/GenBank/DDBJ databases">
        <title>Pygocentrus nattereri (red-bellied piranha) genome, fPygNat1, primary haplotype.</title>
        <authorList>
            <person name="Myers G."/>
            <person name="Meyer A."/>
            <person name="Karagic N."/>
            <person name="Pippel M."/>
            <person name="Winkler S."/>
            <person name="Tracey A."/>
            <person name="Wood J."/>
            <person name="Formenti G."/>
            <person name="Howe K."/>
            <person name="Fedrigo O."/>
            <person name="Jarvis E.D."/>
        </authorList>
    </citation>
    <scope>NUCLEOTIDE SEQUENCE [LARGE SCALE GENOMIC DNA]</scope>
</reference>
<dbReference type="InterPro" id="IPR036390">
    <property type="entry name" value="WH_DNA-bd_sf"/>
</dbReference>
<dbReference type="Proteomes" id="UP001501920">
    <property type="component" value="Chromosome 15"/>
</dbReference>
<keyword evidence="3 4" id="KW-0539">Nucleus</keyword>
<dbReference type="RefSeq" id="XP_017572286.1">
    <property type="nucleotide sequence ID" value="XM_017716797.1"/>
</dbReference>
<feature type="DNA-binding region" description="Fork-head" evidence="4">
    <location>
        <begin position="96"/>
        <end position="194"/>
    </location>
</feature>
<protein>
    <recommendedName>
        <fullName evidence="6">Fork-head domain-containing protein</fullName>
    </recommendedName>
</protein>
<dbReference type="CDD" id="cd20035">
    <property type="entry name" value="FH_FOXQ2-like"/>
    <property type="match status" value="1"/>
</dbReference>
<dbReference type="SMART" id="SM00339">
    <property type="entry name" value="FH"/>
    <property type="match status" value="1"/>
</dbReference>
<organism evidence="7 8">
    <name type="scientific">Pygocentrus nattereri</name>
    <name type="common">Red-bellied piranha</name>
    <dbReference type="NCBI Taxonomy" id="42514"/>
    <lineage>
        <taxon>Eukaryota</taxon>
        <taxon>Metazoa</taxon>
        <taxon>Chordata</taxon>
        <taxon>Craniata</taxon>
        <taxon>Vertebrata</taxon>
        <taxon>Euteleostomi</taxon>
        <taxon>Actinopterygii</taxon>
        <taxon>Neopterygii</taxon>
        <taxon>Teleostei</taxon>
        <taxon>Ostariophysi</taxon>
        <taxon>Characiformes</taxon>
        <taxon>Characoidei</taxon>
        <taxon>Pygocentrus</taxon>
    </lineage>
</organism>
<keyword evidence="2 4" id="KW-0238">DNA-binding</keyword>
<dbReference type="InterPro" id="IPR001766">
    <property type="entry name" value="Fork_head_dom"/>
</dbReference>
<dbReference type="AlphaFoldDB" id="A0A3B4DFV5"/>
<dbReference type="InterPro" id="IPR036388">
    <property type="entry name" value="WH-like_DNA-bd_sf"/>
</dbReference>
<evidence type="ECO:0000313" key="7">
    <source>
        <dbReference type="Ensembl" id="ENSPNAP00000021799.1"/>
    </source>
</evidence>
<dbReference type="STRING" id="42514.ENSPNAP00000021799"/>
<dbReference type="GO" id="GO:0000978">
    <property type="term" value="F:RNA polymerase II cis-regulatory region sequence-specific DNA binding"/>
    <property type="evidence" value="ECO:0007669"/>
    <property type="project" value="TreeGrafter"/>
</dbReference>
<dbReference type="InterPro" id="IPR047519">
    <property type="entry name" value="FH_FOXQ2-like"/>
</dbReference>
<dbReference type="SUPFAM" id="SSF46785">
    <property type="entry name" value="Winged helix' DNA-binding domain"/>
    <property type="match status" value="1"/>
</dbReference>
<name>A0A3B4DFV5_PYGNA</name>
<dbReference type="Gene3D" id="1.10.10.10">
    <property type="entry name" value="Winged helix-like DNA-binding domain superfamily/Winged helix DNA-binding domain"/>
    <property type="match status" value="1"/>
</dbReference>